<evidence type="ECO:0000259" key="18">
    <source>
        <dbReference type="Pfam" id="PF04811"/>
    </source>
</evidence>
<proteinExistence type="inferred from homology"/>
<dbReference type="InterPro" id="IPR029006">
    <property type="entry name" value="ADF-H/Gelsolin-like_dom_sf"/>
</dbReference>
<evidence type="ECO:0000256" key="1">
    <source>
        <dbReference type="ARBA" id="ARBA00004299"/>
    </source>
</evidence>
<dbReference type="InterPro" id="IPR036175">
    <property type="entry name" value="Sec23/24_helical_dom_sf"/>
</dbReference>
<dbReference type="Pfam" id="PF04811">
    <property type="entry name" value="Sec23_trunk"/>
    <property type="match status" value="1"/>
</dbReference>
<keyword evidence="6 15" id="KW-0479">Metal-binding</keyword>
<dbReference type="SUPFAM" id="SSF81811">
    <property type="entry name" value="Helical domain of Sec23/24"/>
    <property type="match status" value="1"/>
</dbReference>
<dbReference type="Pfam" id="PF08033">
    <property type="entry name" value="Sec23_BS"/>
    <property type="match status" value="1"/>
</dbReference>
<keyword evidence="13 15" id="KW-0968">Cytoplasmic vesicle</keyword>
<keyword evidence="9 15" id="KW-0931">ER-Golgi transport</keyword>
<feature type="domain" description="Sec23/Sec24 helical" evidence="19">
    <location>
        <begin position="543"/>
        <end position="664"/>
    </location>
</feature>
<feature type="domain" description="Zinc finger Sec23/Sec24-type" evidence="17">
    <location>
        <begin position="56"/>
        <end position="89"/>
    </location>
</feature>
<evidence type="ECO:0000256" key="2">
    <source>
        <dbReference type="ARBA" id="ARBA00004397"/>
    </source>
</evidence>
<keyword evidence="11 15" id="KW-0333">Golgi apparatus</keyword>
<gene>
    <name evidence="21" type="ORF">LODBEIA_P59320</name>
</gene>
<evidence type="ECO:0000256" key="14">
    <source>
        <dbReference type="ARBA" id="ARBA00025471"/>
    </source>
</evidence>
<evidence type="ECO:0000256" key="9">
    <source>
        <dbReference type="ARBA" id="ARBA00022892"/>
    </source>
</evidence>
<sequence>MEFENREDNDGIRLSWSSVAKSKLQHQRNVIPLGALYTPLNDKSSIHLLEQSYLASCRTCRSILNPFVRAASEEIWTCQFCATSNQLPPRVDAATGEIVPHPAFSPELTTVEYQTGRTSSVPPIFFYVVDTCFEENDDKAFVSLKDSLVLSLSLLPEDALVGFISFGKHVKIHDLTSNDNLSYTFNGAKKYTLEQIQSTLGILGSGLRAGSLANQAHAQDSAHVIGSSGRRFLQPVAMAEYQLTSIIEDLVPNSFPRDNFNERPERATGSAINVATLLLKAILGNSHLTGGHLMVFISGVCTFGAGRIVDRHLKAPLRSHHDIVKWQSTIIQAPSTSSKTKTDVSLLIPAKSFYHDLTKELVVLGLSCDLFIGSYDQVGLFEMEEICYKTGGAVVMTDSFGTAIFKQSFANFFKKSDQDPEFVNMCFNGTLEVKVPSDLKIEGLVGQATALPFNKLVPTNAKMIGEKQVGEGKTNSWKLCSVNPQSTYAVYFDKLDSFSTSPTSIQFLFHYQHPSGEMRLRVTTVGINVLPDSDNLNLELSFDQEAALVLVARKAIDEMQFDVGHSNKNSSSSSSSSSTSKKSFVTTAAITKQLDQMLMNFCSRFAVYNFGSIDSFRLSNSFSLYPQFLYHLRRSPFIRVFNSSPDETSFVRIVFMHEDLANSLLMIQPSLLSYDINTWGSVVDETTNEAISEPESVLLDSASLGHSKILLLDTFFQILIHHGSQVADWRRAGYHEQDEFEYFKEFLEAPKKEAMELLSDRFPLPRFIDCDEGGSQARFLTAKLNPSTSYATNVNHFYGWGERTDVFTDDINLQSYMEHIQRVVTSKK</sequence>
<comment type="function">
    <text evidence="14 15">Component of the coat protein complex II (COPII) which promotes the formation of transport vesicles from the endoplasmic reticulum (ER). The coat has two main functions, the physical deformation of the endoplasmic reticulum membrane into vesicles and the selection of cargo molecules.</text>
</comment>
<dbReference type="InterPro" id="IPR007123">
    <property type="entry name" value="Gelsolin-like_dom"/>
</dbReference>
<keyword evidence="8 15" id="KW-0862">Zinc</keyword>
<dbReference type="Pfam" id="PF04815">
    <property type="entry name" value="Sec23_helical"/>
    <property type="match status" value="1"/>
</dbReference>
<evidence type="ECO:0000256" key="3">
    <source>
        <dbReference type="ARBA" id="ARBA00009210"/>
    </source>
</evidence>
<dbReference type="Gene3D" id="3.40.20.10">
    <property type="entry name" value="Severin"/>
    <property type="match status" value="1"/>
</dbReference>
<dbReference type="InterPro" id="IPR006896">
    <property type="entry name" value="Sec23/24_trunk_dom"/>
</dbReference>
<evidence type="ECO:0000259" key="17">
    <source>
        <dbReference type="Pfam" id="PF04810"/>
    </source>
</evidence>
<dbReference type="PANTHER" id="PTHR11141:SF0">
    <property type="entry name" value="PROTEIN TRANSPORT PROTEIN SEC23"/>
    <property type="match status" value="1"/>
</dbReference>
<keyword evidence="5 15" id="KW-0963">Cytoplasm</keyword>
<evidence type="ECO:0000256" key="12">
    <source>
        <dbReference type="ARBA" id="ARBA00023136"/>
    </source>
</evidence>
<dbReference type="Proteomes" id="UP001497383">
    <property type="component" value="Chromosome 8"/>
</dbReference>
<dbReference type="InterPro" id="IPR006900">
    <property type="entry name" value="Sec23/24_helical_dom"/>
</dbReference>
<evidence type="ECO:0000256" key="5">
    <source>
        <dbReference type="ARBA" id="ARBA00022490"/>
    </source>
</evidence>
<comment type="similarity">
    <text evidence="3 15">Belongs to the SEC23/SEC24 family. SEC23 subfamily.</text>
</comment>
<evidence type="ECO:0000256" key="7">
    <source>
        <dbReference type="ARBA" id="ARBA00022824"/>
    </source>
</evidence>
<evidence type="ECO:0000259" key="19">
    <source>
        <dbReference type="Pfam" id="PF04815"/>
    </source>
</evidence>
<keyword evidence="7 15" id="KW-0256">Endoplasmic reticulum</keyword>
<feature type="domain" description="Gelsolin-like" evidence="16">
    <location>
        <begin position="692"/>
        <end position="780"/>
    </location>
</feature>
<keyword evidence="12 15" id="KW-0472">Membrane</keyword>
<dbReference type="InterPro" id="IPR012990">
    <property type="entry name" value="Beta-sandwich_Sec23_24"/>
</dbReference>
<keyword evidence="22" id="KW-1185">Reference proteome</keyword>
<accession>A0ABP0ZU91</accession>
<evidence type="ECO:0000256" key="11">
    <source>
        <dbReference type="ARBA" id="ARBA00023034"/>
    </source>
</evidence>
<dbReference type="RefSeq" id="XP_066832870.1">
    <property type="nucleotide sequence ID" value="XM_066976319.1"/>
</dbReference>
<evidence type="ECO:0000256" key="6">
    <source>
        <dbReference type="ARBA" id="ARBA00022723"/>
    </source>
</evidence>
<dbReference type="SUPFAM" id="SSF82754">
    <property type="entry name" value="C-terminal, gelsolin-like domain of Sec23/24"/>
    <property type="match status" value="1"/>
</dbReference>
<dbReference type="SUPFAM" id="SSF82919">
    <property type="entry name" value="Zn-finger domain of Sec23/24"/>
    <property type="match status" value="1"/>
</dbReference>
<dbReference type="GeneID" id="92211128"/>
<dbReference type="PANTHER" id="PTHR11141">
    <property type="entry name" value="PROTEIN TRANSPORT PROTEIN SEC23"/>
    <property type="match status" value="1"/>
</dbReference>
<evidence type="ECO:0000256" key="15">
    <source>
        <dbReference type="RuleBase" id="RU365030"/>
    </source>
</evidence>
<name>A0ABP0ZU91_9ASCO</name>
<keyword evidence="10 15" id="KW-0653">Protein transport</keyword>
<reference evidence="21 22" key="1">
    <citation type="submission" date="2024-03" db="EMBL/GenBank/DDBJ databases">
        <authorList>
            <person name="Brejova B."/>
        </authorList>
    </citation>
    <scope>NUCLEOTIDE SEQUENCE [LARGE SCALE GENOMIC DNA]</scope>
    <source>
        <strain evidence="21 22">CBS 14171</strain>
    </source>
</reference>
<dbReference type="Gene3D" id="3.40.50.410">
    <property type="entry name" value="von Willebrand factor, type A domain"/>
    <property type="match status" value="1"/>
</dbReference>
<evidence type="ECO:0000313" key="21">
    <source>
        <dbReference type="EMBL" id="CAK9442189.1"/>
    </source>
</evidence>
<dbReference type="SUPFAM" id="SSF53300">
    <property type="entry name" value="vWA-like"/>
    <property type="match status" value="1"/>
</dbReference>
<dbReference type="Pfam" id="PF00626">
    <property type="entry name" value="Gelsolin"/>
    <property type="match status" value="1"/>
</dbReference>
<evidence type="ECO:0000313" key="22">
    <source>
        <dbReference type="Proteomes" id="UP001497383"/>
    </source>
</evidence>
<dbReference type="EMBL" id="OZ022412">
    <property type="protein sequence ID" value="CAK9442189.1"/>
    <property type="molecule type" value="Genomic_DNA"/>
</dbReference>
<evidence type="ECO:0000256" key="8">
    <source>
        <dbReference type="ARBA" id="ARBA00022833"/>
    </source>
</evidence>
<dbReference type="InterPro" id="IPR006895">
    <property type="entry name" value="Znf_Sec23_Sec24"/>
</dbReference>
<dbReference type="Gene3D" id="1.20.120.730">
    <property type="entry name" value="Sec23/Sec24 helical domain"/>
    <property type="match status" value="1"/>
</dbReference>
<dbReference type="InterPro" id="IPR036465">
    <property type="entry name" value="vWFA_dom_sf"/>
</dbReference>
<evidence type="ECO:0000259" key="20">
    <source>
        <dbReference type="Pfam" id="PF08033"/>
    </source>
</evidence>
<evidence type="ECO:0000259" key="16">
    <source>
        <dbReference type="Pfam" id="PF00626"/>
    </source>
</evidence>
<dbReference type="InterPro" id="IPR036180">
    <property type="entry name" value="Gelsolin-like_dom_sf"/>
</dbReference>
<evidence type="ECO:0000256" key="13">
    <source>
        <dbReference type="ARBA" id="ARBA00023329"/>
    </source>
</evidence>
<dbReference type="InterPro" id="IPR036174">
    <property type="entry name" value="Znf_Sec23_Sec24_sf"/>
</dbReference>
<keyword evidence="4 15" id="KW-0813">Transport</keyword>
<dbReference type="Gene3D" id="2.30.30.380">
    <property type="entry name" value="Zn-finger domain of Sec23/24"/>
    <property type="match status" value="1"/>
</dbReference>
<dbReference type="InterPro" id="IPR037364">
    <property type="entry name" value="Sec23"/>
</dbReference>
<feature type="domain" description="Sec23/Sec24 trunk" evidence="18">
    <location>
        <begin position="121"/>
        <end position="412"/>
    </location>
</feature>
<organism evidence="21 22">
    <name type="scientific">Lodderomyces beijingensis</name>
    <dbReference type="NCBI Taxonomy" id="1775926"/>
    <lineage>
        <taxon>Eukaryota</taxon>
        <taxon>Fungi</taxon>
        <taxon>Dikarya</taxon>
        <taxon>Ascomycota</taxon>
        <taxon>Saccharomycotina</taxon>
        <taxon>Pichiomycetes</taxon>
        <taxon>Debaryomycetaceae</taxon>
        <taxon>Candida/Lodderomyces clade</taxon>
        <taxon>Lodderomyces</taxon>
    </lineage>
</organism>
<dbReference type="Pfam" id="PF04810">
    <property type="entry name" value="zf-Sec23_Sec24"/>
    <property type="match status" value="1"/>
</dbReference>
<dbReference type="SUPFAM" id="SSF81995">
    <property type="entry name" value="beta-sandwich domain of Sec23/24"/>
    <property type="match status" value="1"/>
</dbReference>
<protein>
    <recommendedName>
        <fullName evidence="15">Protein transport protein SEC23</fullName>
    </recommendedName>
</protein>
<comment type="subcellular location">
    <subcellularLocation>
        <location evidence="15">Cytoplasm</location>
    </subcellularLocation>
    <subcellularLocation>
        <location evidence="1 15">Cytoplasmic vesicle</location>
        <location evidence="1 15">COPII-coated vesicle membrane</location>
        <topology evidence="1 15">Peripheral membrane protein</topology>
        <orientation evidence="1 15">Cytoplasmic side</orientation>
    </subcellularLocation>
    <subcellularLocation>
        <location evidence="2 15">Endoplasmic reticulum membrane</location>
        <topology evidence="2 15">Peripheral membrane protein</topology>
        <orientation evidence="2 15">Cytoplasmic side</orientation>
    </subcellularLocation>
    <subcellularLocation>
        <location evidence="15">Golgi apparatus membrane</location>
        <topology evidence="15">Peripheral membrane protein</topology>
        <orientation evidence="15">Cytoplasmic side</orientation>
    </subcellularLocation>
</comment>
<evidence type="ECO:0000256" key="4">
    <source>
        <dbReference type="ARBA" id="ARBA00022448"/>
    </source>
</evidence>
<feature type="domain" description="Sec23/Sec24 beta-sandwich" evidence="20">
    <location>
        <begin position="427"/>
        <end position="529"/>
    </location>
</feature>
<dbReference type="Gene3D" id="2.60.40.1670">
    <property type="entry name" value="beta-sandwich domain of Sec23/24"/>
    <property type="match status" value="1"/>
</dbReference>
<evidence type="ECO:0000256" key="10">
    <source>
        <dbReference type="ARBA" id="ARBA00022927"/>
    </source>
</evidence>